<comment type="caution">
    <text evidence="3">The sequence shown here is derived from an EMBL/GenBank/DDBJ whole genome shotgun (WGS) entry which is preliminary data.</text>
</comment>
<feature type="compositionally biased region" description="Polar residues" evidence="1">
    <location>
        <begin position="1"/>
        <end position="16"/>
    </location>
</feature>
<keyword evidence="4" id="KW-1185">Reference proteome</keyword>
<dbReference type="Proteomes" id="UP000324632">
    <property type="component" value="Chromosome 13"/>
</dbReference>
<dbReference type="AlphaFoldDB" id="A0A5A9NXQ5"/>
<sequence>MERAHSMQQKSFQNRKQGPAERMFLQDHSYSMFTWQIDHPFLRCRVPERLQHYSRSTGRKRGTAPFCLWECHGPNKRSCREKQTIVRLNSPRSPFAARRAGTGTVIGAREG</sequence>
<accession>A0A5A9NXQ5</accession>
<dbReference type="EMBL" id="SOYY01000013">
    <property type="protein sequence ID" value="KAA0713085.1"/>
    <property type="molecule type" value="Genomic_DNA"/>
</dbReference>
<evidence type="ECO:0000313" key="4">
    <source>
        <dbReference type="Proteomes" id="UP000324632"/>
    </source>
</evidence>
<reference evidence="3 4" key="1">
    <citation type="journal article" date="2019" name="Mol. Ecol. Resour.">
        <title>Chromosome-level genome assembly of Triplophysa tibetana, a fish adapted to the harsh high-altitude environment of the Tibetan Plateau.</title>
        <authorList>
            <person name="Yang X."/>
            <person name="Liu H."/>
            <person name="Ma Z."/>
            <person name="Zou Y."/>
            <person name="Zou M."/>
            <person name="Mao Y."/>
            <person name="Li X."/>
            <person name="Wang H."/>
            <person name="Chen T."/>
            <person name="Wang W."/>
            <person name="Yang R."/>
        </authorList>
    </citation>
    <scope>NUCLEOTIDE SEQUENCE [LARGE SCALE GENOMIC DNA]</scope>
    <source>
        <strain evidence="3">TTIB1903HZAU</strain>
        <tissue evidence="3">Muscle</tissue>
    </source>
</reference>
<organism evidence="3 4">
    <name type="scientific">Triplophysa tibetana</name>
    <dbReference type="NCBI Taxonomy" id="1572043"/>
    <lineage>
        <taxon>Eukaryota</taxon>
        <taxon>Metazoa</taxon>
        <taxon>Chordata</taxon>
        <taxon>Craniata</taxon>
        <taxon>Vertebrata</taxon>
        <taxon>Euteleostomi</taxon>
        <taxon>Actinopterygii</taxon>
        <taxon>Neopterygii</taxon>
        <taxon>Teleostei</taxon>
        <taxon>Ostariophysi</taxon>
        <taxon>Cypriniformes</taxon>
        <taxon>Nemacheilidae</taxon>
        <taxon>Triplophysa</taxon>
    </lineage>
</organism>
<name>A0A5A9NXQ5_9TELE</name>
<evidence type="ECO:0000313" key="3">
    <source>
        <dbReference type="EMBL" id="KAA0713509.1"/>
    </source>
</evidence>
<proteinExistence type="predicted"/>
<feature type="region of interest" description="Disordered" evidence="1">
    <location>
        <begin position="1"/>
        <end position="20"/>
    </location>
</feature>
<protein>
    <submittedName>
        <fullName evidence="3">Uncharacterized protein</fullName>
    </submittedName>
</protein>
<evidence type="ECO:0000313" key="2">
    <source>
        <dbReference type="EMBL" id="KAA0713085.1"/>
    </source>
</evidence>
<evidence type="ECO:0000256" key="1">
    <source>
        <dbReference type="SAM" id="MobiDB-lite"/>
    </source>
</evidence>
<gene>
    <name evidence="2" type="ORF">E1301_Tti020151</name>
    <name evidence="3" type="ORF">E1301_Tti023984</name>
</gene>
<dbReference type="EMBL" id="SOYY01000013">
    <property type="protein sequence ID" value="KAA0713509.1"/>
    <property type="molecule type" value="Genomic_DNA"/>
</dbReference>